<dbReference type="Proteomes" id="UP000591131">
    <property type="component" value="Unassembled WGS sequence"/>
</dbReference>
<comment type="caution">
    <text evidence="10">The sequence shown here is derived from an EMBL/GenBank/DDBJ whole genome shotgun (WGS) entry which is preliminary data.</text>
</comment>
<proteinExistence type="inferred from homology"/>
<feature type="region of interest" description="LID" evidence="9">
    <location>
        <begin position="182"/>
        <end position="192"/>
    </location>
</feature>
<evidence type="ECO:0000256" key="2">
    <source>
        <dbReference type="ARBA" id="ARBA00022679"/>
    </source>
</evidence>
<feature type="binding site" evidence="9">
    <location>
        <begin position="13"/>
        <end position="18"/>
    </location>
    <ligand>
        <name>ATP</name>
        <dbReference type="ChEBI" id="CHEBI:30616"/>
    </ligand>
</feature>
<dbReference type="GO" id="GO:0006221">
    <property type="term" value="P:pyrimidine nucleotide biosynthetic process"/>
    <property type="evidence" value="ECO:0007669"/>
    <property type="project" value="UniProtKB-UniRule"/>
</dbReference>
<evidence type="ECO:0000256" key="1">
    <source>
        <dbReference type="ARBA" id="ARBA00022490"/>
    </source>
</evidence>
<feature type="binding site" evidence="9">
    <location>
        <position position="39"/>
    </location>
    <ligand>
        <name>a ribonucleoside 5'-phosphate</name>
        <dbReference type="ChEBI" id="CHEBI:58043"/>
    </ligand>
</feature>
<comment type="caution">
    <text evidence="9">Lacks conserved residue(s) required for the propagation of feature annotation.</text>
</comment>
<dbReference type="CDD" id="cd01428">
    <property type="entry name" value="ADK"/>
    <property type="match status" value="1"/>
</dbReference>
<keyword evidence="7 9" id="KW-0539">Nucleus</keyword>
<dbReference type="GO" id="GO:0005737">
    <property type="term" value="C:cytoplasm"/>
    <property type="evidence" value="ECO:0007669"/>
    <property type="project" value="UniProtKB-SubCell"/>
</dbReference>
<dbReference type="PRINTS" id="PR00094">
    <property type="entry name" value="ADENYLTKNASE"/>
</dbReference>
<keyword evidence="11" id="KW-1185">Reference proteome</keyword>
<dbReference type="OrthoDB" id="442176at2759"/>
<organism evidence="10 11">
    <name type="scientific">Perkinsus chesapeaki</name>
    <name type="common">Clam parasite</name>
    <name type="synonym">Perkinsus andrewsi</name>
    <dbReference type="NCBI Taxonomy" id="330153"/>
    <lineage>
        <taxon>Eukaryota</taxon>
        <taxon>Sar</taxon>
        <taxon>Alveolata</taxon>
        <taxon>Perkinsozoa</taxon>
        <taxon>Perkinsea</taxon>
        <taxon>Perkinsida</taxon>
        <taxon>Perkinsidae</taxon>
        <taxon>Perkinsus</taxon>
    </lineage>
</organism>
<keyword evidence="1 9" id="KW-0963">Cytoplasm</keyword>
<dbReference type="Gene3D" id="3.40.50.300">
    <property type="entry name" value="P-loop containing nucleotide triphosphate hydrolases"/>
    <property type="match status" value="1"/>
</dbReference>
<dbReference type="PANTHER" id="PTHR23359">
    <property type="entry name" value="NUCLEOTIDE KINASE"/>
    <property type="match status" value="1"/>
</dbReference>
<dbReference type="GO" id="GO:0005634">
    <property type="term" value="C:nucleus"/>
    <property type="evidence" value="ECO:0007669"/>
    <property type="project" value="UniProtKB-SubCell"/>
</dbReference>
<dbReference type="SUPFAM" id="SSF52540">
    <property type="entry name" value="P-loop containing nucleoside triphosphate hydrolases"/>
    <property type="match status" value="1"/>
</dbReference>
<comment type="catalytic activity">
    <reaction evidence="8 9">
        <text>UMP + ATP = UDP + ADP</text>
        <dbReference type="Rhea" id="RHEA:24400"/>
        <dbReference type="ChEBI" id="CHEBI:30616"/>
        <dbReference type="ChEBI" id="CHEBI:57865"/>
        <dbReference type="ChEBI" id="CHEBI:58223"/>
        <dbReference type="ChEBI" id="CHEBI:456216"/>
        <dbReference type="EC" id="2.7.4.14"/>
    </reaction>
</comment>
<evidence type="ECO:0000256" key="3">
    <source>
        <dbReference type="ARBA" id="ARBA00022741"/>
    </source>
</evidence>
<feature type="binding site" evidence="9">
    <location>
        <begin position="142"/>
        <end position="145"/>
    </location>
    <ligand>
        <name>a ribonucleoside 5'-phosphate</name>
        <dbReference type="ChEBI" id="CHEBI:58043"/>
    </ligand>
</feature>
<evidence type="ECO:0000256" key="9">
    <source>
        <dbReference type="HAMAP-Rule" id="MF_03172"/>
    </source>
</evidence>
<feature type="binding site" evidence="9">
    <location>
        <begin position="113"/>
        <end position="115"/>
    </location>
    <ligand>
        <name>a ribonucleoside 5'-phosphate</name>
        <dbReference type="ChEBI" id="CHEBI:58043"/>
    </ligand>
</feature>
<dbReference type="GO" id="GO:0009123">
    <property type="term" value="P:nucleoside monophosphate metabolic process"/>
    <property type="evidence" value="ECO:0007669"/>
    <property type="project" value="UniProtKB-ARBA"/>
</dbReference>
<evidence type="ECO:0000256" key="4">
    <source>
        <dbReference type="ARBA" id="ARBA00022777"/>
    </source>
</evidence>
<comment type="function">
    <text evidence="9">Catalyzes the phosphorylation of pyrimidine nucleoside monophosphates at the expense of ATP. Plays an important role in de novo pyrimidine nucleotide biosynthesis. Has preference for UMP and CMP as phosphate acceptors.</text>
</comment>
<keyword evidence="4 9" id="KW-0418">Kinase</keyword>
<keyword evidence="3 9" id="KW-0547">Nucleotide-binding</keyword>
<dbReference type="GO" id="GO:0006207">
    <property type="term" value="P:'de novo' pyrimidine nucleobase biosynthetic process"/>
    <property type="evidence" value="ECO:0007669"/>
    <property type="project" value="InterPro"/>
</dbReference>
<comment type="cofactor">
    <cofactor evidence="9">
        <name>Mg(2+)</name>
        <dbReference type="ChEBI" id="CHEBI:18420"/>
    </cofactor>
    <text evidence="9">Binds 1 Mg(2+) ion per monomer.</text>
</comment>
<evidence type="ECO:0000256" key="5">
    <source>
        <dbReference type="ARBA" id="ARBA00022840"/>
    </source>
</evidence>
<dbReference type="InterPro" id="IPR006266">
    <property type="entry name" value="UMP_CMP_kinase"/>
</dbReference>
<gene>
    <name evidence="10" type="ORF">FOL47_010629</name>
</gene>
<dbReference type="HAMAP" id="MF_03172">
    <property type="entry name" value="Adenylate_kinase_UMP_CMP_kin"/>
    <property type="match status" value="1"/>
</dbReference>
<evidence type="ECO:0000313" key="11">
    <source>
        <dbReference type="Proteomes" id="UP000591131"/>
    </source>
</evidence>
<feature type="binding site" evidence="9">
    <location>
        <position position="183"/>
    </location>
    <ligand>
        <name>ATP</name>
        <dbReference type="ChEBI" id="CHEBI:30616"/>
    </ligand>
</feature>
<feature type="binding site" evidence="9">
    <location>
        <position position="200"/>
    </location>
    <ligand>
        <name>a ribonucleoside 5'-phosphate</name>
        <dbReference type="ChEBI" id="CHEBI:58043"/>
    </ligand>
</feature>
<evidence type="ECO:0000256" key="6">
    <source>
        <dbReference type="ARBA" id="ARBA00022975"/>
    </source>
</evidence>
<accession>A0A7J6MP63</accession>
<comment type="similarity">
    <text evidence="9">Belongs to the adenylate kinase family. UMP-CMP kinase subfamily.</text>
</comment>
<comment type="subunit">
    <text evidence="9">Monomer.</text>
</comment>
<dbReference type="EMBL" id="JAAPAO010000084">
    <property type="protein sequence ID" value="KAF4673383.1"/>
    <property type="molecule type" value="Genomic_DNA"/>
</dbReference>
<comment type="catalytic activity">
    <reaction evidence="9">
        <text>CMP + ATP = CDP + ADP</text>
        <dbReference type="Rhea" id="RHEA:11600"/>
        <dbReference type="ChEBI" id="CHEBI:30616"/>
        <dbReference type="ChEBI" id="CHEBI:58069"/>
        <dbReference type="ChEBI" id="CHEBI:60377"/>
        <dbReference type="ChEBI" id="CHEBI:456216"/>
        <dbReference type="EC" id="2.7.4.14"/>
    </reaction>
</comment>
<dbReference type="Pfam" id="PF00406">
    <property type="entry name" value="ADK"/>
    <property type="match status" value="1"/>
</dbReference>
<dbReference type="InterPro" id="IPR000850">
    <property type="entry name" value="Adenylat/UMP-CMP_kin"/>
</dbReference>
<dbReference type="HAMAP" id="MF_00235">
    <property type="entry name" value="Adenylate_kinase_Adk"/>
    <property type="match status" value="1"/>
</dbReference>
<sequence length="244" mass="27360">MAPTVVFVLGGPGAGKGTQCDLIEKEFGFVHLSAGDLLREERNREGSEYGELIEKSQLGITTATARPDLLLAINYTACADEVGSPATTCSSVWPSPVENNLDGCRLSYIREGAIVPVEITVNLLKRAMEKRDWEHGKFLIDGFPRNEDNLDGWERVLGGKVDEKFCLFFDCPEDVMEKRLLARGKTSGRSDDNIESIRKRFRTYEAETRPIIQRFAAKGKERTVNADRPVDQVWADVKNIFENM</sequence>
<protein>
    <recommendedName>
        <fullName evidence="9">UMP-CMP kinase</fullName>
        <ecNumber evidence="9">2.7.4.14</ecNumber>
    </recommendedName>
    <alternativeName>
        <fullName evidence="9">Deoxycytidylate kinase</fullName>
        <shortName evidence="9">CK</shortName>
        <shortName evidence="9">dCMP kinase</shortName>
    </alternativeName>
    <alternativeName>
        <fullName evidence="9">Uridine monophosphate/cytidine monophosphate kinase</fullName>
        <shortName evidence="9">UMP/CMP kinase</shortName>
        <shortName evidence="9">UMP/CMPK</shortName>
    </alternativeName>
</protein>
<comment type="domain">
    <text evidence="9">Consists of three domains, a large central CORE domain and two small peripheral domains, NMPbind and LID, which undergo movements during catalysis. The LID domain closes over the site of phosphoryl transfer upon ATP binding. Assembling and dissambling the active center during each catalytic cycle provides an effective means to prevent ATP hydrolysis.</text>
</comment>
<keyword evidence="5 9" id="KW-0067">ATP-binding</keyword>
<dbReference type="GO" id="GO:0019205">
    <property type="term" value="F:nucleobase-containing compound kinase activity"/>
    <property type="evidence" value="ECO:0007669"/>
    <property type="project" value="InterPro"/>
</dbReference>
<comment type="subcellular location">
    <subcellularLocation>
        <location evidence="9">Cytoplasm</location>
    </subcellularLocation>
    <subcellularLocation>
        <location evidence="9">Nucleus</location>
    </subcellularLocation>
</comment>
<dbReference type="GO" id="GO:0005524">
    <property type="term" value="F:ATP binding"/>
    <property type="evidence" value="ECO:0007669"/>
    <property type="project" value="UniProtKB-KW"/>
</dbReference>
<dbReference type="Pfam" id="PF13207">
    <property type="entry name" value="AAA_17"/>
    <property type="match status" value="1"/>
</dbReference>
<keyword evidence="6 9" id="KW-0665">Pyrimidine biosynthesis</keyword>
<keyword evidence="2 9" id="KW-0808">Transferase</keyword>
<dbReference type="PROSITE" id="PS00113">
    <property type="entry name" value="ADENYLATE_KINASE"/>
    <property type="match status" value="1"/>
</dbReference>
<name>A0A7J6MP63_PERCH</name>
<dbReference type="InterPro" id="IPR027417">
    <property type="entry name" value="P-loop_NTPase"/>
</dbReference>
<dbReference type="GO" id="GO:0016776">
    <property type="term" value="F:phosphotransferase activity, phosphate group as acceptor"/>
    <property type="evidence" value="ECO:0007669"/>
    <property type="project" value="InterPro"/>
</dbReference>
<feature type="binding site" evidence="9">
    <location>
        <position position="189"/>
    </location>
    <ligand>
        <name>a ribonucleoside 5'-phosphate</name>
        <dbReference type="ChEBI" id="CHEBI:58043"/>
    </ligand>
</feature>
<evidence type="ECO:0000313" key="10">
    <source>
        <dbReference type="EMBL" id="KAF4673383.1"/>
    </source>
</evidence>
<dbReference type="InterPro" id="IPR033690">
    <property type="entry name" value="Adenylat_kinase_CS"/>
</dbReference>
<dbReference type="EC" id="2.7.4.14" evidence="9"/>
<dbReference type="AlphaFoldDB" id="A0A7J6MP63"/>
<evidence type="ECO:0000256" key="7">
    <source>
        <dbReference type="ARBA" id="ARBA00023242"/>
    </source>
</evidence>
<reference evidence="10 11" key="1">
    <citation type="submission" date="2020-04" db="EMBL/GenBank/DDBJ databases">
        <title>Perkinsus chesapeaki whole genome sequence.</title>
        <authorList>
            <person name="Bogema D.R."/>
        </authorList>
    </citation>
    <scope>NUCLEOTIDE SEQUENCE [LARGE SCALE GENOMIC DNA]</scope>
    <source>
        <strain evidence="10">ATCC PRA-425</strain>
    </source>
</reference>
<feature type="binding site" evidence="9">
    <location>
        <position position="228"/>
    </location>
    <ligand>
        <name>ATP</name>
        <dbReference type="ChEBI" id="CHEBI:30616"/>
    </ligand>
</feature>
<comment type="catalytic activity">
    <reaction evidence="9">
        <text>dCMP + ATP = dCDP + ADP</text>
        <dbReference type="Rhea" id="RHEA:25094"/>
        <dbReference type="ChEBI" id="CHEBI:30616"/>
        <dbReference type="ChEBI" id="CHEBI:57566"/>
        <dbReference type="ChEBI" id="CHEBI:58593"/>
        <dbReference type="ChEBI" id="CHEBI:456216"/>
        <dbReference type="EC" id="2.7.4.14"/>
    </reaction>
</comment>
<feature type="binding site" evidence="9">
    <location>
        <position position="149"/>
    </location>
    <ligand>
        <name>CMP</name>
        <dbReference type="ChEBI" id="CHEBI:60377"/>
    </ligand>
</feature>
<evidence type="ECO:0000256" key="8">
    <source>
        <dbReference type="ARBA" id="ARBA00048116"/>
    </source>
</evidence>